<organism evidence="2">
    <name type="scientific">Singulisphaera sp. Ch08</name>
    <dbReference type="NCBI Taxonomy" id="3120278"/>
    <lineage>
        <taxon>Bacteria</taxon>
        <taxon>Pseudomonadati</taxon>
        <taxon>Planctomycetota</taxon>
        <taxon>Planctomycetia</taxon>
        <taxon>Isosphaerales</taxon>
        <taxon>Isosphaeraceae</taxon>
        <taxon>Singulisphaera</taxon>
    </lineage>
</organism>
<gene>
    <name evidence="2" type="ORF">V5E97_16990</name>
</gene>
<dbReference type="CDD" id="cd07043">
    <property type="entry name" value="STAS_anti-anti-sigma_factors"/>
    <property type="match status" value="1"/>
</dbReference>
<dbReference type="EMBL" id="CP155447">
    <property type="protein sequence ID" value="XBH07664.1"/>
    <property type="molecule type" value="Genomic_DNA"/>
</dbReference>
<dbReference type="PROSITE" id="PS50801">
    <property type="entry name" value="STAS"/>
    <property type="match status" value="1"/>
</dbReference>
<evidence type="ECO:0000259" key="1">
    <source>
        <dbReference type="PROSITE" id="PS50801"/>
    </source>
</evidence>
<dbReference type="SUPFAM" id="SSF52091">
    <property type="entry name" value="SpoIIaa-like"/>
    <property type="match status" value="1"/>
</dbReference>
<dbReference type="InterPro" id="IPR002645">
    <property type="entry name" value="STAS_dom"/>
</dbReference>
<reference evidence="2" key="1">
    <citation type="submission" date="2024-05" db="EMBL/GenBank/DDBJ databases">
        <title>Planctomycetes of the genus Singulisphaera possess chitinolytic capabilities.</title>
        <authorList>
            <person name="Ivanova A."/>
        </authorList>
    </citation>
    <scope>NUCLEOTIDE SEQUENCE</scope>
    <source>
        <strain evidence="2">Ch08T</strain>
    </source>
</reference>
<dbReference type="PANTHER" id="PTHR33495:SF2">
    <property type="entry name" value="ANTI-SIGMA FACTOR ANTAGONIST TM_1081-RELATED"/>
    <property type="match status" value="1"/>
</dbReference>
<sequence length="138" mass="15232">MSSDSTLFQAVQTDGVSIVTVLDPELLKDEKETFYGLAESLGTDATSQGVILNLSNVRVFQSSMLGVMINFQKRLKEHNKSLKLCALDPQVHRVFQLTKMDQIFDIQSTEQAAIKSIQGTEGSGWFSKILGVFGSSRE</sequence>
<proteinExistence type="predicted"/>
<dbReference type="GO" id="GO:0043856">
    <property type="term" value="F:anti-sigma factor antagonist activity"/>
    <property type="evidence" value="ECO:0007669"/>
    <property type="project" value="TreeGrafter"/>
</dbReference>
<dbReference type="AlphaFoldDB" id="A0AAU7CQR3"/>
<name>A0AAU7CQR3_9BACT</name>
<accession>A0AAU7CQR3</accession>
<feature type="domain" description="STAS" evidence="1">
    <location>
        <begin position="6"/>
        <end position="117"/>
    </location>
</feature>
<dbReference type="Pfam" id="PF01740">
    <property type="entry name" value="STAS"/>
    <property type="match status" value="1"/>
</dbReference>
<evidence type="ECO:0000313" key="2">
    <source>
        <dbReference type="EMBL" id="XBH07664.1"/>
    </source>
</evidence>
<protein>
    <submittedName>
        <fullName evidence="2">STAS domain-containing protein</fullName>
    </submittedName>
</protein>
<dbReference type="RefSeq" id="WP_406700504.1">
    <property type="nucleotide sequence ID" value="NZ_CP155447.1"/>
</dbReference>
<dbReference type="PANTHER" id="PTHR33495">
    <property type="entry name" value="ANTI-SIGMA FACTOR ANTAGONIST TM_1081-RELATED-RELATED"/>
    <property type="match status" value="1"/>
</dbReference>
<dbReference type="Gene3D" id="3.30.750.24">
    <property type="entry name" value="STAS domain"/>
    <property type="match status" value="1"/>
</dbReference>
<dbReference type="InterPro" id="IPR036513">
    <property type="entry name" value="STAS_dom_sf"/>
</dbReference>